<reference evidence="1 2" key="1">
    <citation type="submission" date="2019-08" db="EMBL/GenBank/DDBJ databases">
        <authorList>
            <person name="Grouzdev D."/>
            <person name="Tikhonova E."/>
            <person name="Kravchenko I."/>
        </authorList>
    </citation>
    <scope>NUCLEOTIDE SEQUENCE [LARGE SCALE GENOMIC DNA]</scope>
    <source>
        <strain evidence="1 2">59b</strain>
    </source>
</reference>
<dbReference type="AlphaFoldDB" id="A0A5A9G283"/>
<organism evidence="1 2">
    <name type="scientific">Azospirillum lipoferum</name>
    <dbReference type="NCBI Taxonomy" id="193"/>
    <lineage>
        <taxon>Bacteria</taxon>
        <taxon>Pseudomonadati</taxon>
        <taxon>Pseudomonadota</taxon>
        <taxon>Alphaproteobacteria</taxon>
        <taxon>Rhodospirillales</taxon>
        <taxon>Azospirillaceae</taxon>
        <taxon>Azospirillum</taxon>
    </lineage>
</organism>
<keyword evidence="2" id="KW-1185">Reference proteome</keyword>
<gene>
    <name evidence="1" type="ORF">FZ942_33225</name>
</gene>
<dbReference type="EMBL" id="VTTN01000027">
    <property type="protein sequence ID" value="KAA0588411.1"/>
    <property type="molecule type" value="Genomic_DNA"/>
</dbReference>
<dbReference type="Proteomes" id="UP000324927">
    <property type="component" value="Unassembled WGS sequence"/>
</dbReference>
<evidence type="ECO:0000313" key="1">
    <source>
        <dbReference type="EMBL" id="KAA0588411.1"/>
    </source>
</evidence>
<dbReference type="RefSeq" id="WP_149235323.1">
    <property type="nucleotide sequence ID" value="NZ_JALJXJ010000027.1"/>
</dbReference>
<accession>A0A5A9G283</accession>
<evidence type="ECO:0000313" key="2">
    <source>
        <dbReference type="Proteomes" id="UP000324927"/>
    </source>
</evidence>
<protein>
    <submittedName>
        <fullName evidence="1">Uncharacterized protein</fullName>
    </submittedName>
</protein>
<comment type="caution">
    <text evidence="1">The sequence shown here is derived from an EMBL/GenBank/DDBJ whole genome shotgun (WGS) entry which is preliminary data.</text>
</comment>
<sequence length="122" mass="13374">MAFVQLPTIPPYGTVAVDADKVFAIVPDLPVDNVQNAVLLFDGNRTITVLKTPDEVANLLGPNFRKLQALSTDQSRIFMYINRSMVRLIRPHDTVPGAVHIFSVDRQLAAIGDVQTVTAMLS</sequence>
<name>A0A5A9G283_AZOLI</name>
<proteinExistence type="predicted"/>